<dbReference type="InterPro" id="IPR010432">
    <property type="entry name" value="RDD"/>
</dbReference>
<dbReference type="Proteomes" id="UP001271769">
    <property type="component" value="Unassembled WGS sequence"/>
</dbReference>
<comment type="subcellular location">
    <subcellularLocation>
        <location evidence="1">Cell membrane</location>
        <topology evidence="1">Multi-pass membrane protein</topology>
    </subcellularLocation>
</comment>
<feature type="transmembrane region" description="Helical" evidence="6">
    <location>
        <begin position="49"/>
        <end position="69"/>
    </location>
</feature>
<evidence type="ECO:0000256" key="1">
    <source>
        <dbReference type="ARBA" id="ARBA00004651"/>
    </source>
</evidence>
<feature type="transmembrane region" description="Helical" evidence="6">
    <location>
        <begin position="132"/>
        <end position="155"/>
    </location>
</feature>
<dbReference type="RefSeq" id="WP_320501517.1">
    <property type="nucleotide sequence ID" value="NZ_JAXCLX010000002.1"/>
</dbReference>
<keyword evidence="3 6" id="KW-0812">Transmembrane</keyword>
<dbReference type="EMBL" id="JAXCLX010000002">
    <property type="protein sequence ID" value="MDY0873049.1"/>
    <property type="molecule type" value="Genomic_DNA"/>
</dbReference>
<accession>A0ABU5E1E3</accession>
<feature type="domain" description="RDD" evidence="7">
    <location>
        <begin position="45"/>
        <end position="167"/>
    </location>
</feature>
<dbReference type="PANTHER" id="PTHR36115">
    <property type="entry name" value="PROLINE-RICH ANTIGEN HOMOLOG-RELATED"/>
    <property type="match status" value="1"/>
</dbReference>
<evidence type="ECO:0000259" key="7">
    <source>
        <dbReference type="Pfam" id="PF06271"/>
    </source>
</evidence>
<reference evidence="8 9" key="1">
    <citation type="journal article" date="2013" name="Antonie Van Leeuwenhoek">
        <title>Dongia rigui sp. nov., isolated from freshwater of a large wetland in Korea.</title>
        <authorList>
            <person name="Baik K.S."/>
            <person name="Hwang Y.M."/>
            <person name="Choi J.S."/>
            <person name="Kwon J."/>
            <person name="Seong C.N."/>
        </authorList>
    </citation>
    <scope>NUCLEOTIDE SEQUENCE [LARGE SCALE GENOMIC DNA]</scope>
    <source>
        <strain evidence="8 9">04SU4-P</strain>
    </source>
</reference>
<proteinExistence type="predicted"/>
<gene>
    <name evidence="8" type="ORF">SMD31_13990</name>
</gene>
<evidence type="ECO:0000313" key="8">
    <source>
        <dbReference type="EMBL" id="MDY0873049.1"/>
    </source>
</evidence>
<comment type="caution">
    <text evidence="8">The sequence shown here is derived from an EMBL/GenBank/DDBJ whole genome shotgun (WGS) entry which is preliminary data.</text>
</comment>
<dbReference type="Pfam" id="PF06271">
    <property type="entry name" value="RDD"/>
    <property type="match status" value="1"/>
</dbReference>
<keyword evidence="2" id="KW-1003">Cell membrane</keyword>
<keyword evidence="4 6" id="KW-1133">Transmembrane helix</keyword>
<evidence type="ECO:0000313" key="9">
    <source>
        <dbReference type="Proteomes" id="UP001271769"/>
    </source>
</evidence>
<evidence type="ECO:0000256" key="6">
    <source>
        <dbReference type="SAM" id="Phobius"/>
    </source>
</evidence>
<evidence type="ECO:0000256" key="5">
    <source>
        <dbReference type="ARBA" id="ARBA00023136"/>
    </source>
</evidence>
<dbReference type="InterPro" id="IPR051791">
    <property type="entry name" value="Pra-immunoreactive"/>
</dbReference>
<evidence type="ECO:0000256" key="2">
    <source>
        <dbReference type="ARBA" id="ARBA00022475"/>
    </source>
</evidence>
<sequence>MTDRKLPSIELARLESARDPHHADADFAPRPAIDLSDSRRFEGILLRRSCAALFDFMIVAVISTVLWLANCVATVGTLGLVSLPAFVLAPVVIHLAMCTYLLAGMQGATFGMRAFGIRVVNVEGRPMDHVQAFLTTAMFFATVPIFLPALAVGFFTQRSRLLHDIVVGTVVLRSNPG</sequence>
<name>A0ABU5E1E3_9PROT</name>
<organism evidence="8 9">
    <name type="scientific">Dongia rigui</name>
    <dbReference type="NCBI Taxonomy" id="940149"/>
    <lineage>
        <taxon>Bacteria</taxon>
        <taxon>Pseudomonadati</taxon>
        <taxon>Pseudomonadota</taxon>
        <taxon>Alphaproteobacteria</taxon>
        <taxon>Rhodospirillales</taxon>
        <taxon>Dongiaceae</taxon>
        <taxon>Dongia</taxon>
    </lineage>
</organism>
<evidence type="ECO:0000256" key="4">
    <source>
        <dbReference type="ARBA" id="ARBA00022989"/>
    </source>
</evidence>
<keyword evidence="5 6" id="KW-0472">Membrane</keyword>
<keyword evidence="9" id="KW-1185">Reference proteome</keyword>
<evidence type="ECO:0000256" key="3">
    <source>
        <dbReference type="ARBA" id="ARBA00022692"/>
    </source>
</evidence>
<protein>
    <submittedName>
        <fullName evidence="8">RDD family protein</fullName>
    </submittedName>
</protein>
<feature type="transmembrane region" description="Helical" evidence="6">
    <location>
        <begin position="81"/>
        <end position="103"/>
    </location>
</feature>